<dbReference type="PANTHER" id="PTHR35568:SF1">
    <property type="entry name" value="TRANSCRIPTIONAL REGULATOR DAUR"/>
    <property type="match status" value="1"/>
</dbReference>
<proteinExistence type="predicted"/>
<keyword evidence="4" id="KW-1185">Reference proteome</keyword>
<dbReference type="Pfam" id="PF08348">
    <property type="entry name" value="PAS_6"/>
    <property type="match status" value="1"/>
</dbReference>
<evidence type="ECO:0000313" key="4">
    <source>
        <dbReference type="Proteomes" id="UP001209681"/>
    </source>
</evidence>
<name>A0ABT3N7W7_9BACT</name>
<dbReference type="PANTHER" id="PTHR35568">
    <property type="entry name" value="TRANSCRIPTIONAL REGULATOR DAUR"/>
    <property type="match status" value="1"/>
</dbReference>
<accession>A0ABT3N7W7</accession>
<feature type="domain" description="Transcriptional regulator DauR-like HTH" evidence="2">
    <location>
        <begin position="148"/>
        <end position="209"/>
    </location>
</feature>
<reference evidence="3 4" key="1">
    <citation type="submission" date="2022-11" db="EMBL/GenBank/DDBJ databases">
        <title>Desulfobotulus tamanensis H1 sp. nov. - anaerobic, alkaliphilic, sulphate reducing bacterium isolated from terrestrial mud volcano.</title>
        <authorList>
            <person name="Frolova A."/>
            <person name="Merkel A.Y."/>
            <person name="Slobodkin A.I."/>
        </authorList>
    </citation>
    <scope>NUCLEOTIDE SEQUENCE [LARGE SCALE GENOMIC DNA]</scope>
    <source>
        <strain evidence="3 4">H1</strain>
    </source>
</reference>
<dbReference type="Pfam" id="PF13309">
    <property type="entry name" value="HTH_22"/>
    <property type="match status" value="1"/>
</dbReference>
<feature type="domain" description="YheO-like" evidence="1">
    <location>
        <begin position="9"/>
        <end position="117"/>
    </location>
</feature>
<evidence type="ECO:0000313" key="3">
    <source>
        <dbReference type="EMBL" id="MCW7753256.1"/>
    </source>
</evidence>
<dbReference type="EMBL" id="JAPFPW010000003">
    <property type="protein sequence ID" value="MCW7753256.1"/>
    <property type="molecule type" value="Genomic_DNA"/>
</dbReference>
<evidence type="ECO:0000259" key="2">
    <source>
        <dbReference type="Pfam" id="PF13309"/>
    </source>
</evidence>
<comment type="caution">
    <text evidence="3">The sequence shown here is derived from an EMBL/GenBank/DDBJ whole genome shotgun (WGS) entry which is preliminary data.</text>
</comment>
<protein>
    <submittedName>
        <fullName evidence="3">Helix-turn-helix transcriptional regulator</fullName>
    </submittedName>
</protein>
<gene>
    <name evidence="3" type="ORF">OOT00_04565</name>
</gene>
<evidence type="ECO:0000259" key="1">
    <source>
        <dbReference type="Pfam" id="PF08348"/>
    </source>
</evidence>
<dbReference type="InterPro" id="IPR039445">
    <property type="entry name" value="DauR-like_HTH"/>
</dbReference>
<organism evidence="3 4">
    <name type="scientific">Desulfobotulus pelophilus</name>
    <dbReference type="NCBI Taxonomy" id="2823377"/>
    <lineage>
        <taxon>Bacteria</taxon>
        <taxon>Pseudomonadati</taxon>
        <taxon>Thermodesulfobacteriota</taxon>
        <taxon>Desulfobacteria</taxon>
        <taxon>Desulfobacterales</taxon>
        <taxon>Desulfobacteraceae</taxon>
        <taxon>Desulfobotulus</taxon>
    </lineage>
</organism>
<dbReference type="InterPro" id="IPR039446">
    <property type="entry name" value="DauR-like"/>
</dbReference>
<sequence length="220" mass="24761">MDEKEYLFKMLIQIAEAFTAMFPKNFEVVLHDLSEPRQSIRHISGSVTGRKVGGPVTDLVLKALYREGSEAKDRHNYKTTSRDGRTLKSSTVFIRDSRNEVIGAFCINFDTTDYSNAVHALEMFTGLFPGIGGQEKMETFSGSIVETIETLFEQAEAKIGKQSATMTMEERIETVKELDASGVFKIKGGIDQVALLMGVSKYTVYNYLKRMQAEKDMQRI</sequence>
<dbReference type="RefSeq" id="WP_265424112.1">
    <property type="nucleotide sequence ID" value="NZ_JAPFPW010000003.1"/>
</dbReference>
<dbReference type="InterPro" id="IPR013559">
    <property type="entry name" value="YheO"/>
</dbReference>
<dbReference type="Proteomes" id="UP001209681">
    <property type="component" value="Unassembled WGS sequence"/>
</dbReference>